<name>A0AAD5EI05_UMBRA</name>
<dbReference type="PANTHER" id="PTHR15346">
    <property type="entry name" value="DYNACTIN SUBUNIT"/>
    <property type="match status" value="1"/>
</dbReference>
<gene>
    <name evidence="5" type="ORF">K450DRAFT_220007</name>
</gene>
<comment type="subcellular location">
    <subcellularLocation>
        <location evidence="1">Cytoplasm</location>
    </subcellularLocation>
</comment>
<evidence type="ECO:0008006" key="7">
    <source>
        <dbReference type="Google" id="ProtNLM"/>
    </source>
</evidence>
<keyword evidence="2" id="KW-0963">Cytoplasm</keyword>
<reference evidence="5" key="2">
    <citation type="journal article" date="2022" name="Proc. Natl. Acad. Sci. U.S.A.">
        <title>Diploid-dominant life cycles characterize the early evolution of Fungi.</title>
        <authorList>
            <person name="Amses K.R."/>
            <person name="Simmons D.R."/>
            <person name="Longcore J.E."/>
            <person name="Mondo S.J."/>
            <person name="Seto K."/>
            <person name="Jeronimo G.H."/>
            <person name="Bonds A.E."/>
            <person name="Quandt C.A."/>
            <person name="Davis W.J."/>
            <person name="Chang Y."/>
            <person name="Federici B.A."/>
            <person name="Kuo A."/>
            <person name="LaButti K."/>
            <person name="Pangilinan J."/>
            <person name="Andreopoulos W."/>
            <person name="Tritt A."/>
            <person name="Riley R."/>
            <person name="Hundley H."/>
            <person name="Johnson J."/>
            <person name="Lipzen A."/>
            <person name="Barry K."/>
            <person name="Lang B.F."/>
            <person name="Cuomo C.A."/>
            <person name="Buchler N.E."/>
            <person name="Grigoriev I.V."/>
            <person name="Spatafora J.W."/>
            <person name="Stajich J.E."/>
            <person name="James T.Y."/>
        </authorList>
    </citation>
    <scope>NUCLEOTIDE SEQUENCE</scope>
    <source>
        <strain evidence="5">AG</strain>
    </source>
</reference>
<keyword evidence="6" id="KW-1185">Reference proteome</keyword>
<evidence type="ECO:0000256" key="4">
    <source>
        <dbReference type="SAM" id="MobiDB-lite"/>
    </source>
</evidence>
<dbReference type="GO" id="GO:0005737">
    <property type="term" value="C:cytoplasm"/>
    <property type="evidence" value="ECO:0007669"/>
    <property type="project" value="UniProtKB-SubCell"/>
</dbReference>
<evidence type="ECO:0000256" key="2">
    <source>
        <dbReference type="ARBA" id="ARBA00022490"/>
    </source>
</evidence>
<organism evidence="5 6">
    <name type="scientific">Umbelopsis ramanniana AG</name>
    <dbReference type="NCBI Taxonomy" id="1314678"/>
    <lineage>
        <taxon>Eukaryota</taxon>
        <taxon>Fungi</taxon>
        <taxon>Fungi incertae sedis</taxon>
        <taxon>Mucoromycota</taxon>
        <taxon>Mucoromycotina</taxon>
        <taxon>Umbelopsidomycetes</taxon>
        <taxon>Umbelopsidales</taxon>
        <taxon>Umbelopsidaceae</taxon>
        <taxon>Umbelopsis</taxon>
    </lineage>
</organism>
<evidence type="ECO:0000256" key="1">
    <source>
        <dbReference type="ARBA" id="ARBA00004496"/>
    </source>
</evidence>
<comment type="caution">
    <text evidence="5">The sequence shown here is derived from an EMBL/GenBank/DDBJ whole genome shotgun (WGS) entry which is preliminary data.</text>
</comment>
<dbReference type="GO" id="GO:0005869">
    <property type="term" value="C:dynactin complex"/>
    <property type="evidence" value="ECO:0007669"/>
    <property type="project" value="InterPro"/>
</dbReference>
<proteinExistence type="predicted"/>
<accession>A0AAD5EI05</accession>
<dbReference type="GO" id="GO:0007017">
    <property type="term" value="P:microtubule-based process"/>
    <property type="evidence" value="ECO:0007669"/>
    <property type="project" value="InterPro"/>
</dbReference>
<evidence type="ECO:0000313" key="6">
    <source>
        <dbReference type="Proteomes" id="UP001206595"/>
    </source>
</evidence>
<keyword evidence="3" id="KW-0175">Coiled coil</keyword>
<evidence type="ECO:0000313" key="5">
    <source>
        <dbReference type="EMBL" id="KAI8583792.1"/>
    </source>
</evidence>
<feature type="compositionally biased region" description="Acidic residues" evidence="4">
    <location>
        <begin position="10"/>
        <end position="24"/>
    </location>
</feature>
<dbReference type="InterPro" id="IPR028133">
    <property type="entry name" value="Dynamitin"/>
</dbReference>
<dbReference type="GeneID" id="75910819"/>
<feature type="region of interest" description="Disordered" evidence="4">
    <location>
        <begin position="1"/>
        <end position="51"/>
    </location>
</feature>
<reference evidence="5" key="1">
    <citation type="submission" date="2021-06" db="EMBL/GenBank/DDBJ databases">
        <authorList>
            <consortium name="DOE Joint Genome Institute"/>
            <person name="Mondo S.J."/>
            <person name="Amses K.R."/>
            <person name="Simmons D.R."/>
            <person name="Longcore J.E."/>
            <person name="Seto K."/>
            <person name="Alves G.H."/>
            <person name="Bonds A.E."/>
            <person name="Quandt C.A."/>
            <person name="Davis W.J."/>
            <person name="Chang Y."/>
            <person name="Letcher P.M."/>
            <person name="Powell M.J."/>
            <person name="Kuo A."/>
            <person name="Labutti K."/>
            <person name="Pangilinan J."/>
            <person name="Andreopoulos W."/>
            <person name="Tritt A."/>
            <person name="Riley R."/>
            <person name="Hundley H."/>
            <person name="Johnson J."/>
            <person name="Lipzen A."/>
            <person name="Barry K."/>
            <person name="Berbee M.L."/>
            <person name="Buchler N.E."/>
            <person name="Grigoriev I.V."/>
            <person name="Spatafora J.W."/>
            <person name="Stajich J.E."/>
            <person name="James T.Y."/>
        </authorList>
    </citation>
    <scope>NUCLEOTIDE SEQUENCE</scope>
    <source>
        <strain evidence="5">AG</strain>
    </source>
</reference>
<dbReference type="RefSeq" id="XP_051448796.1">
    <property type="nucleotide sequence ID" value="XM_051585471.1"/>
</dbReference>
<evidence type="ECO:0000256" key="3">
    <source>
        <dbReference type="SAM" id="Coils"/>
    </source>
</evidence>
<dbReference type="EMBL" id="MU620894">
    <property type="protein sequence ID" value="KAI8583792.1"/>
    <property type="molecule type" value="Genomic_DNA"/>
</dbReference>
<dbReference type="Pfam" id="PF04912">
    <property type="entry name" value="Dynamitin"/>
    <property type="match status" value="1"/>
</dbReference>
<feature type="coiled-coil region" evidence="3">
    <location>
        <begin position="109"/>
        <end position="136"/>
    </location>
</feature>
<dbReference type="Proteomes" id="UP001206595">
    <property type="component" value="Unassembled WGS sequence"/>
</dbReference>
<dbReference type="Gene3D" id="1.20.58.60">
    <property type="match status" value="1"/>
</dbReference>
<protein>
    <recommendedName>
        <fullName evidence="7">Dynactin subunit 2</fullName>
    </recommendedName>
</protein>
<dbReference type="AlphaFoldDB" id="A0AAD5EI05"/>
<sequence>MSSKYSTLPDIDDQPDVFETEDSEGNDHIRSFESQEAQYSDDENEDVDKQGVPLKDAASRFQGAVVDASDTDFSDRLTRRRKAMYRTFIKRSTLETSEYELLPKDPTLHETSLQKLRRLQYELQELSDEVEKKKEDEVTSTEVRQGDLLSQISYLQSDLSRISSSLTGRGEDEQDGLTAQAAEARQLIKQLEVYKSIVAADDHVPNEQEKGAAPAKDANGETLTYELFYNPKTAQHFKQAQIVEIDSRIAKLEQLIGYSSGDNVDSLPNNLSSTSIVALVSKLEKQMTVLSQPRHLDMISRRVKLVNSELDKLNELKHGKGEAINNSSYGNNQKNGEVNAVSDATDDRINTLFDLMKKVEPMLNITPAVLTRLKALQGLHTESATFSESIKMISEEQAKITDELENLGGVSNKLQKSFQENDANIQANMQIMDDRMTDLLRRINNLNTSS</sequence>